<dbReference type="InterPro" id="IPR012337">
    <property type="entry name" value="RNaseH-like_sf"/>
</dbReference>
<evidence type="ECO:0000256" key="5">
    <source>
        <dbReference type="ARBA" id="ARBA00022679"/>
    </source>
</evidence>
<evidence type="ECO:0000259" key="19">
    <source>
        <dbReference type="SMART" id="SM00475"/>
    </source>
</evidence>
<evidence type="ECO:0000256" key="13">
    <source>
        <dbReference type="ARBA" id="ARBA00023125"/>
    </source>
</evidence>
<dbReference type="InterPro" id="IPR002421">
    <property type="entry name" value="5-3_exonuclease"/>
</dbReference>
<feature type="domain" description="3'-5' exonuclease" evidence="18">
    <location>
        <begin position="312"/>
        <end position="500"/>
    </location>
</feature>
<keyword evidence="6 17" id="KW-0548">Nucleotidyltransferase</keyword>
<comment type="catalytic activity">
    <reaction evidence="15 17">
        <text>DNA(n) + a 2'-deoxyribonucleoside 5'-triphosphate = DNA(n+1) + diphosphate</text>
        <dbReference type="Rhea" id="RHEA:22508"/>
        <dbReference type="Rhea" id="RHEA-COMP:17339"/>
        <dbReference type="Rhea" id="RHEA-COMP:17340"/>
        <dbReference type="ChEBI" id="CHEBI:33019"/>
        <dbReference type="ChEBI" id="CHEBI:61560"/>
        <dbReference type="ChEBI" id="CHEBI:173112"/>
        <dbReference type="EC" id="2.7.7.7"/>
    </reaction>
</comment>
<evidence type="ECO:0000256" key="1">
    <source>
        <dbReference type="ARBA" id="ARBA00007705"/>
    </source>
</evidence>
<evidence type="ECO:0000256" key="2">
    <source>
        <dbReference type="ARBA" id="ARBA00011541"/>
    </source>
</evidence>
<feature type="domain" description="DNA-directed DNA polymerase family A palm" evidence="20">
    <location>
        <begin position="669"/>
        <end position="875"/>
    </location>
</feature>
<evidence type="ECO:0000256" key="16">
    <source>
        <dbReference type="NCBIfam" id="TIGR00593"/>
    </source>
</evidence>
<evidence type="ECO:0000256" key="12">
    <source>
        <dbReference type="ARBA" id="ARBA00022932"/>
    </source>
</evidence>
<dbReference type="PANTHER" id="PTHR10133:SF27">
    <property type="entry name" value="DNA POLYMERASE NU"/>
    <property type="match status" value="1"/>
</dbReference>
<dbReference type="Pfam" id="PF02739">
    <property type="entry name" value="5_3_exonuc_N"/>
    <property type="match status" value="1"/>
</dbReference>
<evidence type="ECO:0000256" key="10">
    <source>
        <dbReference type="ARBA" id="ARBA00022801"/>
    </source>
</evidence>
<dbReference type="InterPro" id="IPR002562">
    <property type="entry name" value="3'-5'_exonuclease_dom"/>
</dbReference>
<proteinExistence type="inferred from homology"/>
<dbReference type="InterPro" id="IPR020045">
    <property type="entry name" value="DNA_polI_H3TH"/>
</dbReference>
<dbReference type="GO" id="GO:0006261">
    <property type="term" value="P:DNA-templated DNA replication"/>
    <property type="evidence" value="ECO:0007669"/>
    <property type="project" value="UniProtKB-UniRule"/>
</dbReference>
<comment type="subunit">
    <text evidence="2">Single-chain monomer with multiple functions.</text>
</comment>
<keyword evidence="11 17" id="KW-0269">Exonuclease</keyword>
<keyword evidence="8" id="KW-0540">Nuclease</keyword>
<reference evidence="22" key="1">
    <citation type="journal article" date="2009" name="Appl. Environ. Microbiol.">
        <title>Complete genome sequence of the chemolithoautotrophic marine magnetotactic coccus strain MC-1.</title>
        <authorList>
            <person name="Schubbe S."/>
            <person name="Williams T.J."/>
            <person name="Xie G."/>
            <person name="Kiss H.E."/>
            <person name="Brettin T.S."/>
            <person name="Martinez D."/>
            <person name="Ross C.A."/>
            <person name="Schuler D."/>
            <person name="Cox B.L."/>
            <person name="Nealson K.H."/>
            <person name="Bazylinski D.A."/>
        </authorList>
    </citation>
    <scope>NUCLEOTIDE SEQUENCE [LARGE SCALE GENOMIC DNA]</scope>
    <source>
        <strain evidence="22">ATCC BAA-1437 / JCM 17883 / MC-1</strain>
    </source>
</reference>
<reference evidence="21 22" key="2">
    <citation type="journal article" date="2012" name="Int. J. Syst. Evol. Microbiol.">
        <title>Magnetococcus marinus gen. nov., sp. nov., a marine, magnetotactic bacterium that represents a novel lineage (Magnetococcaceae fam. nov.; Magnetococcales ord. nov.) at the base of the Alphaproteobacteria.</title>
        <authorList>
            <person name="Bazylinski D.A."/>
            <person name="Williams T.J."/>
            <person name="Lefevre C.T."/>
            <person name="Berg R.J."/>
            <person name="Zhang C.L."/>
            <person name="Bowser S.S."/>
            <person name="Dean A.J."/>
            <person name="Beveridge T.J."/>
        </authorList>
    </citation>
    <scope>NUCLEOTIDE SEQUENCE [LARGE SCALE GENOMIC DNA]</scope>
    <source>
        <strain evidence="22">ATCC BAA-1437 / JCM 17883 / MC-1</strain>
    </source>
</reference>
<evidence type="ECO:0000313" key="22">
    <source>
        <dbReference type="Proteomes" id="UP000002586"/>
    </source>
</evidence>
<gene>
    <name evidence="17" type="primary">polA</name>
    <name evidence="21" type="ordered locus">Mmc1_3261</name>
</gene>
<dbReference type="InterPro" id="IPR020046">
    <property type="entry name" value="5-3_exonucl_a-hlix_arch_N"/>
</dbReference>
<keyword evidence="22" id="KW-1185">Reference proteome</keyword>
<dbReference type="STRING" id="156889.Mmc1_3261"/>
<dbReference type="OrthoDB" id="9806424at2"/>
<dbReference type="HOGENOM" id="CLU_004675_0_0_5"/>
<evidence type="ECO:0000256" key="4">
    <source>
        <dbReference type="ARBA" id="ARBA00020311"/>
    </source>
</evidence>
<accession>A0LCQ8</accession>
<dbReference type="Pfam" id="PF01612">
    <property type="entry name" value="DNA_pol_A_exo1"/>
    <property type="match status" value="1"/>
</dbReference>
<evidence type="ECO:0000256" key="14">
    <source>
        <dbReference type="ARBA" id="ARBA00023204"/>
    </source>
</evidence>
<dbReference type="FunFam" id="1.10.150.20:FF:000003">
    <property type="entry name" value="DNA polymerase I"/>
    <property type="match status" value="1"/>
</dbReference>
<name>A0LCQ8_MAGMM</name>
<keyword evidence="10 17" id="KW-0378">Hydrolase</keyword>
<dbReference type="Pfam" id="PF01367">
    <property type="entry name" value="5_3_exonuc"/>
    <property type="match status" value="1"/>
</dbReference>
<dbReference type="Gene3D" id="3.40.50.1010">
    <property type="entry name" value="5'-nuclease"/>
    <property type="match status" value="1"/>
</dbReference>
<dbReference type="InterPro" id="IPR043502">
    <property type="entry name" value="DNA/RNA_pol_sf"/>
</dbReference>
<dbReference type="GO" id="GO:0003887">
    <property type="term" value="F:DNA-directed DNA polymerase activity"/>
    <property type="evidence" value="ECO:0007669"/>
    <property type="project" value="UniProtKB-UniRule"/>
</dbReference>
<dbReference type="Gene3D" id="1.10.150.20">
    <property type="entry name" value="5' to 3' exonuclease, C-terminal subdomain"/>
    <property type="match status" value="2"/>
</dbReference>
<dbReference type="Gene3D" id="3.30.70.370">
    <property type="match status" value="1"/>
</dbReference>
<evidence type="ECO:0000256" key="3">
    <source>
        <dbReference type="ARBA" id="ARBA00012417"/>
    </source>
</evidence>
<evidence type="ECO:0000256" key="8">
    <source>
        <dbReference type="ARBA" id="ARBA00022722"/>
    </source>
</evidence>
<dbReference type="PRINTS" id="PR00868">
    <property type="entry name" value="DNAPOLI"/>
</dbReference>
<dbReference type="InterPro" id="IPR018320">
    <property type="entry name" value="DNA_polymerase_1"/>
</dbReference>
<dbReference type="InterPro" id="IPR001098">
    <property type="entry name" value="DNA-dir_DNA_pol_A_palm_dom"/>
</dbReference>
<dbReference type="EC" id="2.7.7.7" evidence="3 16"/>
<dbReference type="InterPro" id="IPR036397">
    <property type="entry name" value="RNaseH_sf"/>
</dbReference>
<evidence type="ECO:0000256" key="6">
    <source>
        <dbReference type="ARBA" id="ARBA00022695"/>
    </source>
</evidence>
<dbReference type="InterPro" id="IPR008918">
    <property type="entry name" value="HhH2"/>
</dbReference>
<evidence type="ECO:0000256" key="7">
    <source>
        <dbReference type="ARBA" id="ARBA00022705"/>
    </source>
</evidence>
<dbReference type="InterPro" id="IPR029060">
    <property type="entry name" value="PIN-like_dom_sf"/>
</dbReference>
<feature type="domain" description="5'-3' exonuclease" evidence="19">
    <location>
        <begin position="4"/>
        <end position="259"/>
    </location>
</feature>
<evidence type="ECO:0000256" key="15">
    <source>
        <dbReference type="ARBA" id="ARBA00049244"/>
    </source>
</evidence>
<dbReference type="NCBIfam" id="NF004397">
    <property type="entry name" value="PRK05755.1"/>
    <property type="match status" value="1"/>
</dbReference>
<evidence type="ECO:0000256" key="9">
    <source>
        <dbReference type="ARBA" id="ARBA00022763"/>
    </source>
</evidence>
<evidence type="ECO:0000256" key="17">
    <source>
        <dbReference type="RuleBase" id="RU004460"/>
    </source>
</evidence>
<sequence length="911" mass="100913">MTTQRLFLIDGSGYLYRAFFGVRNLTRRDGFPTNAIFGFIKMLRKVIEDEKPDFVTIAFDTKAPTFRHTMDAQYKANRKPMPDELRVQIPVIHDVIDAFNIPRIALEGYEADDIIGTFARLGCAAGVEVVVVSGDKDLMQLITPQVKMFDGSKDKWYGPEDVVESWGVAAERIPDLLGLAGDTSDNIPGVGGIGPKTAAQLIAEFGSLEGVLHGAERIKQPKRRTALLEQADTARRSLQLATINREVPLPFDLQGARMQRPNWARLREIYQDMSFATLAREAEKQLQALGSEAAPSIQIETQPESLPNQPNYQVITSEAAFQAFMEQLKGLPRFAVDTETTDLHPHSAELVGISIAWQPMVAYYIPVGHALDAAPEGQLPRADVLAALKPLLESPEIGKTGQNIKYDYQIFKRYHITMQGIERDSMLYSYLLYGANRAHNLDAIATEELGRTTIKFEDVAGKGRKRIRFDQVPLHLAAPYACEDAEVTWQAAASMAPNLDREPGLKRLYETIERPLIPVLAEMEYAGVLVDRDVLSTMSADFSKRRARLVEEIHELAGEVFNVNSTQQLGHILFEKMGIKGGKRTKSGFSTDVSVLSKLADDGEKIPQQVLAYRSLTKLQSTYTDALVALIHPYTGRVHTSYNQAVTLTGRLSSSDPNLQNIPIRTEEGRAIRTAFIAPAGWSLLAADYSQIELRVLAHMGNVSRLKEAFHAGLDIHAATAAELFGVPLAQVTGEHRRMAKTINFGLVYGMSPFGLAKRLGIQNNEARAYMDLYFARYDGVRQHMDATIRDARAHGFVETLGGRRCPIRDINATQRSLREFAERTAINAPLQGSASDLIKLAMIRLHGALQAGGFKARMVLQVHDELVLEVPDKELAAVKEVVRSCMEGVMTLSIPLVVDMGVGQNWGEAH</sequence>
<organism evidence="21 22">
    <name type="scientific">Magnetococcus marinus (strain ATCC BAA-1437 / JCM 17883 / MC-1)</name>
    <dbReference type="NCBI Taxonomy" id="156889"/>
    <lineage>
        <taxon>Bacteria</taxon>
        <taxon>Pseudomonadati</taxon>
        <taxon>Pseudomonadota</taxon>
        <taxon>Magnetococcia</taxon>
        <taxon>Magnetococcales</taxon>
        <taxon>Magnetococcaceae</taxon>
        <taxon>Magnetococcus</taxon>
    </lineage>
</organism>
<dbReference type="Pfam" id="PF00476">
    <property type="entry name" value="DNA_pol_A"/>
    <property type="match status" value="1"/>
</dbReference>
<dbReference type="GO" id="GO:0006302">
    <property type="term" value="P:double-strand break repair"/>
    <property type="evidence" value="ECO:0007669"/>
    <property type="project" value="TreeGrafter"/>
</dbReference>
<dbReference type="Gene3D" id="1.20.1060.10">
    <property type="entry name" value="Taq DNA Polymerase, Chain T, domain 4"/>
    <property type="match status" value="1"/>
</dbReference>
<dbReference type="CDD" id="cd08637">
    <property type="entry name" value="DNA_pol_A_pol_I_C"/>
    <property type="match status" value="1"/>
</dbReference>
<keyword evidence="9 17" id="KW-0227">DNA damage</keyword>
<dbReference type="CDD" id="cd09898">
    <property type="entry name" value="H3TH_53EXO"/>
    <property type="match status" value="1"/>
</dbReference>
<dbReference type="KEGG" id="mgm:Mmc1_3261"/>
<dbReference type="FunFam" id="1.10.150.20:FF:000002">
    <property type="entry name" value="DNA polymerase I"/>
    <property type="match status" value="1"/>
</dbReference>
<dbReference type="FunFam" id="3.40.50.1010:FF:000001">
    <property type="entry name" value="DNA polymerase I"/>
    <property type="match status" value="1"/>
</dbReference>
<dbReference type="FunFam" id="1.20.1060.10:FF:000001">
    <property type="entry name" value="DNA polymerase I"/>
    <property type="match status" value="1"/>
</dbReference>
<dbReference type="SUPFAM" id="SSF56672">
    <property type="entry name" value="DNA/RNA polymerases"/>
    <property type="match status" value="1"/>
</dbReference>
<dbReference type="eggNOG" id="COG0258">
    <property type="taxonomic scope" value="Bacteria"/>
</dbReference>
<keyword evidence="13 17" id="KW-0238">DNA-binding</keyword>
<dbReference type="NCBIfam" id="TIGR00593">
    <property type="entry name" value="pola"/>
    <property type="match status" value="1"/>
</dbReference>
<dbReference type="FunFam" id="3.30.420.10:FF:000026">
    <property type="entry name" value="DNA polymerase I"/>
    <property type="match status" value="1"/>
</dbReference>
<protein>
    <recommendedName>
        <fullName evidence="4 16">DNA polymerase I</fullName>
        <ecNumber evidence="3 16">2.7.7.7</ecNumber>
    </recommendedName>
</protein>
<dbReference type="GO" id="GO:0003677">
    <property type="term" value="F:DNA binding"/>
    <property type="evidence" value="ECO:0007669"/>
    <property type="project" value="UniProtKB-UniRule"/>
</dbReference>
<dbReference type="PROSITE" id="PS00447">
    <property type="entry name" value="DNA_POLYMERASE_A"/>
    <property type="match status" value="1"/>
</dbReference>
<dbReference type="Proteomes" id="UP000002586">
    <property type="component" value="Chromosome"/>
</dbReference>
<keyword evidence="12 17" id="KW-0239">DNA-directed DNA polymerase</keyword>
<dbReference type="InterPro" id="IPR002298">
    <property type="entry name" value="DNA_polymerase_A"/>
</dbReference>
<dbReference type="GO" id="GO:0008409">
    <property type="term" value="F:5'-3' exonuclease activity"/>
    <property type="evidence" value="ECO:0007669"/>
    <property type="project" value="UniProtKB-UniRule"/>
</dbReference>
<dbReference type="CDD" id="cd09859">
    <property type="entry name" value="PIN_53EXO"/>
    <property type="match status" value="1"/>
</dbReference>
<dbReference type="PANTHER" id="PTHR10133">
    <property type="entry name" value="DNA POLYMERASE I"/>
    <property type="match status" value="1"/>
</dbReference>
<dbReference type="SUPFAM" id="SSF47807">
    <property type="entry name" value="5' to 3' exonuclease, C-terminal subdomain"/>
    <property type="match status" value="1"/>
</dbReference>
<evidence type="ECO:0000259" key="20">
    <source>
        <dbReference type="SMART" id="SM00482"/>
    </source>
</evidence>
<dbReference type="EMBL" id="CP000471">
    <property type="protein sequence ID" value="ABK45751.1"/>
    <property type="molecule type" value="Genomic_DNA"/>
</dbReference>
<dbReference type="eggNOG" id="COG0749">
    <property type="taxonomic scope" value="Bacteria"/>
</dbReference>
<dbReference type="GO" id="GO:0008408">
    <property type="term" value="F:3'-5' exonuclease activity"/>
    <property type="evidence" value="ECO:0007669"/>
    <property type="project" value="UniProtKB-UniRule"/>
</dbReference>
<dbReference type="RefSeq" id="WP_011714813.1">
    <property type="nucleotide sequence ID" value="NC_008576.1"/>
</dbReference>
<dbReference type="CDD" id="cd06139">
    <property type="entry name" value="DNA_polA_I_Ecoli_like_exo"/>
    <property type="match status" value="1"/>
</dbReference>
<keyword evidence="5 17" id="KW-0808">Transferase</keyword>
<dbReference type="SMART" id="SM00482">
    <property type="entry name" value="POLAc"/>
    <property type="match status" value="1"/>
</dbReference>
<evidence type="ECO:0000313" key="21">
    <source>
        <dbReference type="EMBL" id="ABK45751.1"/>
    </source>
</evidence>
<dbReference type="SUPFAM" id="SSF88723">
    <property type="entry name" value="PIN domain-like"/>
    <property type="match status" value="1"/>
</dbReference>
<dbReference type="SMART" id="SM00474">
    <property type="entry name" value="35EXOc"/>
    <property type="match status" value="1"/>
</dbReference>
<dbReference type="SUPFAM" id="SSF53098">
    <property type="entry name" value="Ribonuclease H-like"/>
    <property type="match status" value="1"/>
</dbReference>
<dbReference type="SMART" id="SM00279">
    <property type="entry name" value="HhH2"/>
    <property type="match status" value="1"/>
</dbReference>
<dbReference type="Gene3D" id="3.30.420.10">
    <property type="entry name" value="Ribonuclease H-like superfamily/Ribonuclease H"/>
    <property type="match status" value="1"/>
</dbReference>
<dbReference type="AlphaFoldDB" id="A0LCQ8"/>
<comment type="function">
    <text evidence="17">In addition to polymerase activity, this DNA polymerase exhibits 3'-5' and 5'-3' exonuclease activity.</text>
</comment>
<evidence type="ECO:0000256" key="11">
    <source>
        <dbReference type="ARBA" id="ARBA00022839"/>
    </source>
</evidence>
<dbReference type="InterPro" id="IPR019760">
    <property type="entry name" value="DNA-dir_DNA_pol_A_CS"/>
</dbReference>
<dbReference type="SMART" id="SM00475">
    <property type="entry name" value="53EXOc"/>
    <property type="match status" value="1"/>
</dbReference>
<dbReference type="InterPro" id="IPR036279">
    <property type="entry name" value="5-3_exonuclease_C_sf"/>
</dbReference>
<evidence type="ECO:0000259" key="18">
    <source>
        <dbReference type="SMART" id="SM00474"/>
    </source>
</evidence>
<keyword evidence="14 17" id="KW-0234">DNA repair</keyword>
<comment type="similarity">
    <text evidence="1 17">Belongs to the DNA polymerase type-A family.</text>
</comment>
<keyword evidence="7 17" id="KW-0235">DNA replication</keyword>